<keyword evidence="3" id="KW-1185">Reference proteome</keyword>
<dbReference type="Proteomes" id="UP000191160">
    <property type="component" value="Unassembled WGS sequence"/>
</dbReference>
<organism evidence="2 3">
    <name type="scientific">Acinetobacter amyesii</name>
    <dbReference type="NCBI Taxonomy" id="2942470"/>
    <lineage>
        <taxon>Bacteria</taxon>
        <taxon>Pseudomonadati</taxon>
        <taxon>Pseudomonadota</taxon>
        <taxon>Gammaproteobacteria</taxon>
        <taxon>Moraxellales</taxon>
        <taxon>Moraxellaceae</taxon>
        <taxon>Acinetobacter</taxon>
    </lineage>
</organism>
<dbReference type="RefSeq" id="WP_078189645.1">
    <property type="nucleotide sequence ID" value="NZ_JAMCOZ010000006.1"/>
</dbReference>
<protein>
    <recommendedName>
        <fullName evidence="4">DUF3298 domain-containing protein</fullName>
    </recommendedName>
</protein>
<reference evidence="2 3" key="1">
    <citation type="submission" date="2017-02" db="EMBL/GenBank/DDBJ databases">
        <title>Acinetobacter sp. ANC 4945, whole genome shotgun sequencing project.</title>
        <authorList>
            <person name="Radolfova-Krizova L."/>
            <person name="Al Atrouni A."/>
            <person name="Nemec A."/>
        </authorList>
    </citation>
    <scope>NUCLEOTIDE SEQUENCE [LARGE SCALE GENOMIC DNA]</scope>
    <source>
        <strain evidence="2 3">ANC 4945</strain>
    </source>
</reference>
<gene>
    <name evidence="2" type="ORF">B1202_05845</name>
</gene>
<dbReference type="EMBL" id="MVKX01000003">
    <property type="protein sequence ID" value="OOV84489.1"/>
    <property type="molecule type" value="Genomic_DNA"/>
</dbReference>
<evidence type="ECO:0000313" key="3">
    <source>
        <dbReference type="Proteomes" id="UP000191160"/>
    </source>
</evidence>
<proteinExistence type="predicted"/>
<keyword evidence="1" id="KW-0732">Signal</keyword>
<name>A0A1T1H3P0_9GAMM</name>
<evidence type="ECO:0008006" key="4">
    <source>
        <dbReference type="Google" id="ProtNLM"/>
    </source>
</evidence>
<sequence>MKIFKDATVFALLGSVLLLSACDSGKENKATKPADDGASEATVINPDVLPYLNIQEQAAKIAKPFCENKSCIDLEIQTIQTVDTWLNGWIEKNQASVVQDQIALKQNMNLQQAVDAYVKKSDAWQAEFKTNKAYELAMYTRVPYQRNQYVLLQIGVDTKQENITVKERYYFFVADRRAKKNLKPLDIIDAKQQQNMDAIVQQAYSKWLDEQEVDVKKSAPKKLYWGQADWFFDQEGVGLHYRTDEIVKESKQLDIYLSKAQTQQVLKADVYQHMF</sequence>
<feature type="signal peptide" evidence="1">
    <location>
        <begin position="1"/>
        <end position="21"/>
    </location>
</feature>
<dbReference type="AlphaFoldDB" id="A0A1T1H3P0"/>
<evidence type="ECO:0000256" key="1">
    <source>
        <dbReference type="SAM" id="SignalP"/>
    </source>
</evidence>
<accession>A0A1T1H3P0</accession>
<feature type="chain" id="PRO_5010535794" description="DUF3298 domain-containing protein" evidence="1">
    <location>
        <begin position="22"/>
        <end position="275"/>
    </location>
</feature>
<dbReference type="PROSITE" id="PS51257">
    <property type="entry name" value="PROKAR_LIPOPROTEIN"/>
    <property type="match status" value="1"/>
</dbReference>
<evidence type="ECO:0000313" key="2">
    <source>
        <dbReference type="EMBL" id="OOV84489.1"/>
    </source>
</evidence>
<dbReference type="Gene3D" id="3.30.565.40">
    <property type="entry name" value="Fervidobacterium nodosum Rt17-B1 like"/>
    <property type="match status" value="1"/>
</dbReference>
<comment type="caution">
    <text evidence="2">The sequence shown here is derived from an EMBL/GenBank/DDBJ whole genome shotgun (WGS) entry which is preliminary data.</text>
</comment>